<organism evidence="4">
    <name type="scientific">hydrothermal vent metagenome</name>
    <dbReference type="NCBI Taxonomy" id="652676"/>
    <lineage>
        <taxon>unclassified sequences</taxon>
        <taxon>metagenomes</taxon>
        <taxon>ecological metagenomes</taxon>
    </lineage>
</organism>
<dbReference type="EMBL" id="CZQC01000018">
    <property type="protein sequence ID" value="CUS40514.1"/>
    <property type="molecule type" value="Genomic_DNA"/>
</dbReference>
<dbReference type="InterPro" id="IPR045864">
    <property type="entry name" value="aa-tRNA-synth_II/BPL/LPL"/>
</dbReference>
<dbReference type="GO" id="GO:0004821">
    <property type="term" value="F:histidine-tRNA ligase activity"/>
    <property type="evidence" value="ECO:0007669"/>
    <property type="project" value="TreeGrafter"/>
</dbReference>
<dbReference type="NCBIfam" id="NF009086">
    <property type="entry name" value="PRK12421.1"/>
    <property type="match status" value="1"/>
</dbReference>
<name>A0A160TC30_9ZZZZ</name>
<evidence type="ECO:0000313" key="4">
    <source>
        <dbReference type="EMBL" id="CUS40514.1"/>
    </source>
</evidence>
<protein>
    <submittedName>
        <fullName evidence="4">ATP phosphoribosyltransferase regulatory subunit</fullName>
        <ecNumber evidence="4">2.4.2.17</ecNumber>
    </submittedName>
</protein>
<dbReference type="PIRSF" id="PIRSF001549">
    <property type="entry name" value="His-tRNA_synth"/>
    <property type="match status" value="1"/>
</dbReference>
<keyword evidence="2" id="KW-0963">Cytoplasm</keyword>
<dbReference type="Gene3D" id="3.30.930.10">
    <property type="entry name" value="Bira Bifunctional Protein, Domain 2"/>
    <property type="match status" value="1"/>
</dbReference>
<evidence type="ECO:0000256" key="1">
    <source>
        <dbReference type="ARBA" id="ARBA00004496"/>
    </source>
</evidence>
<dbReference type="PANTHER" id="PTHR43707">
    <property type="entry name" value="HISTIDYL-TRNA SYNTHETASE"/>
    <property type="match status" value="1"/>
</dbReference>
<dbReference type="InterPro" id="IPR041715">
    <property type="entry name" value="HisRS-like_core"/>
</dbReference>
<proteinExistence type="inferred from homology"/>
<dbReference type="InterPro" id="IPR004517">
    <property type="entry name" value="HisZ"/>
</dbReference>
<dbReference type="CDD" id="cd00773">
    <property type="entry name" value="HisRS-like_core"/>
    <property type="match status" value="1"/>
</dbReference>
<dbReference type="HAMAP" id="MF_00125">
    <property type="entry name" value="HisZ"/>
    <property type="match status" value="1"/>
</dbReference>
<dbReference type="Pfam" id="PF13393">
    <property type="entry name" value="tRNA-synt_His"/>
    <property type="match status" value="1"/>
</dbReference>
<dbReference type="GO" id="GO:0000105">
    <property type="term" value="P:L-histidine biosynthetic process"/>
    <property type="evidence" value="ECO:0007669"/>
    <property type="project" value="InterPro"/>
</dbReference>
<dbReference type="PANTHER" id="PTHR43707:SF1">
    <property type="entry name" value="HISTIDINE--TRNA LIGASE, MITOCHONDRIAL-RELATED"/>
    <property type="match status" value="1"/>
</dbReference>
<accession>A0A160TC30</accession>
<dbReference type="GO" id="GO:0005737">
    <property type="term" value="C:cytoplasm"/>
    <property type="evidence" value="ECO:0007669"/>
    <property type="project" value="UniProtKB-SubCell"/>
</dbReference>
<sequence length="394" mass="43262">MYKGWTMTSADRWLLPDGIDEVLPPQARQIEHLRRHLLDFLDNCGYDLVIPPALEYLDSLLTGTGKDLDLRTFKVTDQLSGRLMGLSADTTPQVARIDAHSYAQDGISRFSYCRTVFHAKSSSLLASRTPTQIGAELYGEAGLDADVEIISLMLAMLEQAGMQQVHLDLGNVGVFRALARQAGINADQQTELFALLKLKCATDLAVWAERELSDASMVEAFTLLATLQGGHEAMRAQFARMAELVPGAADELEHVMKVAEHVAKRFPNTSMMCDLTELRGYDYHTGLVFAAYVPGYGDAIAQGGRYDETGAVFGRARAATGFSADLKVLARLGDVKTDRKQTVVAPSSDDPALWQAIQQLRSQGMRVLVQLNHDAVPADSRLDYLDGQWQLVEA</sequence>
<feature type="domain" description="Class II Histidinyl-tRNA synthetase (HisRS)-like catalytic core" evidence="3">
    <location>
        <begin position="18"/>
        <end position="328"/>
    </location>
</feature>
<keyword evidence="4" id="KW-0328">Glycosyltransferase</keyword>
<dbReference type="SUPFAM" id="SSF55681">
    <property type="entry name" value="Class II aaRS and biotin synthetases"/>
    <property type="match status" value="1"/>
</dbReference>
<dbReference type="GO" id="GO:0003879">
    <property type="term" value="F:ATP phosphoribosyltransferase activity"/>
    <property type="evidence" value="ECO:0007669"/>
    <property type="project" value="UniProtKB-EC"/>
</dbReference>
<comment type="subcellular location">
    <subcellularLocation>
        <location evidence="1">Cytoplasm</location>
    </subcellularLocation>
</comment>
<dbReference type="InterPro" id="IPR004516">
    <property type="entry name" value="HisRS/HisZ"/>
</dbReference>
<dbReference type="AlphaFoldDB" id="A0A160TC30"/>
<gene>
    <name evidence="4" type="ORF">MGWOODY_Tha469</name>
</gene>
<dbReference type="GO" id="GO:0006427">
    <property type="term" value="P:histidyl-tRNA aminoacylation"/>
    <property type="evidence" value="ECO:0007669"/>
    <property type="project" value="TreeGrafter"/>
</dbReference>
<dbReference type="EC" id="2.4.2.17" evidence="4"/>
<evidence type="ECO:0000256" key="2">
    <source>
        <dbReference type="ARBA" id="ARBA00022490"/>
    </source>
</evidence>
<evidence type="ECO:0000259" key="3">
    <source>
        <dbReference type="Pfam" id="PF13393"/>
    </source>
</evidence>
<keyword evidence="4" id="KW-0808">Transferase</keyword>
<dbReference type="NCBIfam" id="NF008935">
    <property type="entry name" value="PRK12292.1-1"/>
    <property type="match status" value="1"/>
</dbReference>
<reference evidence="4" key="1">
    <citation type="submission" date="2015-10" db="EMBL/GenBank/DDBJ databases">
        <authorList>
            <person name="Gilbert D.G."/>
        </authorList>
    </citation>
    <scope>NUCLEOTIDE SEQUENCE</scope>
</reference>